<dbReference type="GO" id="GO:0005694">
    <property type="term" value="C:chromosome"/>
    <property type="evidence" value="ECO:0007669"/>
    <property type="project" value="UniProtKB-SubCell"/>
</dbReference>
<accession>A0A9J7LTU9</accession>
<dbReference type="Pfam" id="PF21524">
    <property type="entry name" value="SAMD1_WH"/>
    <property type="match status" value="1"/>
</dbReference>
<keyword evidence="10" id="KW-0832">Ubl conjugation</keyword>
<evidence type="ECO:0000259" key="21">
    <source>
        <dbReference type="PROSITE" id="PS50812"/>
    </source>
</evidence>
<keyword evidence="7" id="KW-0479">Metal-binding</keyword>
<dbReference type="GO" id="GO:0140006">
    <property type="term" value="F:histone H3 reader activity"/>
    <property type="evidence" value="ECO:0007669"/>
    <property type="project" value="UniProtKB-ARBA"/>
</dbReference>
<dbReference type="Gene3D" id="3.30.40.10">
    <property type="entry name" value="Zinc/RING finger domain, C3HC4 (zinc finger)"/>
    <property type="match status" value="1"/>
</dbReference>
<dbReference type="InterPro" id="IPR057054">
    <property type="entry name" value="ZMYND11_CC"/>
</dbReference>
<keyword evidence="24" id="KW-1185">Reference proteome</keyword>
<dbReference type="InterPro" id="IPR011011">
    <property type="entry name" value="Znf_FYVE_PHD"/>
</dbReference>
<keyword evidence="5" id="KW-1017">Isopeptide bond</keyword>
<dbReference type="SMART" id="SM00297">
    <property type="entry name" value="BROMO"/>
    <property type="match status" value="1"/>
</dbReference>
<dbReference type="Gene3D" id="6.10.140.2220">
    <property type="match status" value="1"/>
</dbReference>
<keyword evidence="6" id="KW-0597">Phosphoprotein</keyword>
<feature type="domain" description="Bromo" evidence="19">
    <location>
        <begin position="182"/>
        <end position="252"/>
    </location>
</feature>
<evidence type="ECO:0000256" key="7">
    <source>
        <dbReference type="ARBA" id="ARBA00022723"/>
    </source>
</evidence>
<evidence type="ECO:0000256" key="3">
    <source>
        <dbReference type="ARBA" id="ARBA00022454"/>
    </source>
</evidence>
<dbReference type="GeneID" id="118424628"/>
<dbReference type="GO" id="GO:0034243">
    <property type="term" value="P:regulation of transcription elongation by RNA polymerase II"/>
    <property type="evidence" value="ECO:0000318"/>
    <property type="project" value="GO_Central"/>
</dbReference>
<evidence type="ECO:0000259" key="23">
    <source>
        <dbReference type="PROSITE" id="PS52014"/>
    </source>
</evidence>
<evidence type="ECO:0000256" key="9">
    <source>
        <dbReference type="ARBA" id="ARBA00022833"/>
    </source>
</evidence>
<dbReference type="Pfam" id="PF24324">
    <property type="entry name" value="MYND_ZMYND11_ZMYD8"/>
    <property type="match status" value="1"/>
</dbReference>
<dbReference type="PANTHER" id="PTHR46379:SF1">
    <property type="entry name" value="ZINC FINGER MYND DOMAIN-CONTAINING PROTEIN 11"/>
    <property type="match status" value="1"/>
</dbReference>
<dbReference type="SMART" id="SM00293">
    <property type="entry name" value="PWWP"/>
    <property type="match status" value="1"/>
</dbReference>
<dbReference type="GO" id="GO:0008270">
    <property type="term" value="F:zinc ion binding"/>
    <property type="evidence" value="ECO:0007669"/>
    <property type="project" value="UniProtKB-KW"/>
</dbReference>
<evidence type="ECO:0000256" key="5">
    <source>
        <dbReference type="ARBA" id="ARBA00022499"/>
    </source>
</evidence>
<evidence type="ECO:0000259" key="19">
    <source>
        <dbReference type="PROSITE" id="PS50014"/>
    </source>
</evidence>
<keyword evidence="15" id="KW-0539">Nucleus</keyword>
<evidence type="ECO:0000256" key="8">
    <source>
        <dbReference type="ARBA" id="ARBA00022771"/>
    </source>
</evidence>
<dbReference type="Pfam" id="PF00855">
    <property type="entry name" value="PWWP"/>
    <property type="match status" value="1"/>
</dbReference>
<evidence type="ECO:0000256" key="1">
    <source>
        <dbReference type="ARBA" id="ARBA00004123"/>
    </source>
</evidence>
<feature type="domain" description="SAMD1-like winged helix (WH)" evidence="23">
    <location>
        <begin position="6"/>
        <end position="82"/>
    </location>
</feature>
<evidence type="ECO:0000256" key="6">
    <source>
        <dbReference type="ARBA" id="ARBA00022553"/>
    </source>
</evidence>
<keyword evidence="11" id="KW-0156">Chromatin regulator</keyword>
<evidence type="ECO:0000256" key="11">
    <source>
        <dbReference type="ARBA" id="ARBA00022853"/>
    </source>
</evidence>
<evidence type="ECO:0000256" key="2">
    <source>
        <dbReference type="ARBA" id="ARBA00004286"/>
    </source>
</evidence>
<dbReference type="SUPFAM" id="SSF63748">
    <property type="entry name" value="Tudor/PWWP/MBT"/>
    <property type="match status" value="1"/>
</dbReference>
<dbReference type="RefSeq" id="XP_035689167.1">
    <property type="nucleotide sequence ID" value="XM_035833274.1"/>
</dbReference>
<evidence type="ECO:0000259" key="22">
    <source>
        <dbReference type="PROSITE" id="PS50865"/>
    </source>
</evidence>
<dbReference type="SMART" id="SM00249">
    <property type="entry name" value="PHD"/>
    <property type="match status" value="1"/>
</dbReference>
<keyword evidence="14" id="KW-0804">Transcription</keyword>
<dbReference type="GO" id="GO:0009966">
    <property type="term" value="P:regulation of signal transduction"/>
    <property type="evidence" value="ECO:0000318"/>
    <property type="project" value="GO_Central"/>
</dbReference>
<sequence>MVRPVKRRSADPQVVKQLWNAIGHIREQKQIANIERITKYMGREYEISNRETVKQLGHAVKDGLVIETVTLGVKGAKAGVEQEGYWLVGDDPIVPLDAGGTDPTEGEDHDWYCFECHQPGEVVLCSGCHRVYHSKCLPEECKPRDSASQWYCPVCQAMQRKTQPIKKKELNRMLVFVVYRMKEKVQSRELSRKVSLQDHPNFPRLVHSHMDLSIMQQRAEECKFKCPEEFEAATRQILHNNLIYYGDESEFTELARVVLADCRHDLREIQLCKDCYMMSNSRNLKDWFIRPCDPPHALVWAKMKGFGWWPAKVLQDKDGQSDVRFFGRLHQRAWITEDCIKPIDINIQQLQKKRTAAWKRAYDEVQEHQSRLEHVQANPLSVSSESRGSSHSDGDDDDDEEEEEEETMQDADDSGDDLSEPEEPISSTSNGDQQELAEAVNQVSSTGEVLQPTPPATPQKASVSTVATQTRKWASAAEGKAPSTKTKFVQTVTSNAPACTCHEKYNKIFSDFKERMEENQKKEKEQILQDLTDKLKSEHEQDKRESLAKAAASNKSEVEQAVKKAKEEVESSKTVDRKQMEEEHKAEISFVKRRQWCYNCEAEAMYHCCWNTSYCSVKCQQEHWHAEHKKTCRRKR</sequence>
<evidence type="ECO:0000256" key="16">
    <source>
        <dbReference type="PROSITE-ProRule" id="PRU00035"/>
    </source>
</evidence>
<keyword evidence="8 17" id="KW-0863">Zinc-finger</keyword>
<dbReference type="InterPro" id="IPR000313">
    <property type="entry name" value="PWWP_dom"/>
</dbReference>
<dbReference type="InterPro" id="IPR047269">
    <property type="entry name" value="ZMY11"/>
</dbReference>
<dbReference type="InterPro" id="IPR057053">
    <property type="entry name" value="MYND_ZMYND11_ZMYD8"/>
</dbReference>
<dbReference type="SUPFAM" id="SSF144232">
    <property type="entry name" value="HIT/MYND zinc finger-like"/>
    <property type="match status" value="1"/>
</dbReference>
<dbReference type="PROSITE" id="PS01359">
    <property type="entry name" value="ZF_PHD_1"/>
    <property type="match status" value="1"/>
</dbReference>
<reference evidence="24" key="1">
    <citation type="journal article" date="2020" name="Nat. Ecol. Evol.">
        <title>Deeply conserved synteny resolves early events in vertebrate evolution.</title>
        <authorList>
            <person name="Simakov O."/>
            <person name="Marletaz F."/>
            <person name="Yue J.X."/>
            <person name="O'Connell B."/>
            <person name="Jenkins J."/>
            <person name="Brandt A."/>
            <person name="Calef R."/>
            <person name="Tung C.H."/>
            <person name="Huang T.K."/>
            <person name="Schmutz J."/>
            <person name="Satoh N."/>
            <person name="Yu J.K."/>
            <person name="Putnam N.H."/>
            <person name="Green R.E."/>
            <person name="Rokhsar D.S."/>
        </authorList>
    </citation>
    <scope>NUCLEOTIDE SEQUENCE [LARGE SCALE GENOMIC DNA]</scope>
    <source>
        <strain evidence="24">S238N-H82</strain>
    </source>
</reference>
<keyword evidence="4" id="KW-0678">Repressor</keyword>
<keyword evidence="3" id="KW-0158">Chromosome</keyword>
<dbReference type="Proteomes" id="UP000001554">
    <property type="component" value="Chromosome 10"/>
</dbReference>
<dbReference type="InterPro" id="IPR019787">
    <property type="entry name" value="Znf_PHD-finger"/>
</dbReference>
<dbReference type="InterPro" id="IPR013083">
    <property type="entry name" value="Znf_RING/FYVE/PHD"/>
</dbReference>
<dbReference type="PROSITE" id="PS50016">
    <property type="entry name" value="ZF_PHD_2"/>
    <property type="match status" value="1"/>
</dbReference>
<feature type="compositionally biased region" description="Acidic residues" evidence="18">
    <location>
        <begin position="394"/>
        <end position="423"/>
    </location>
</feature>
<dbReference type="PROSITE" id="PS50865">
    <property type="entry name" value="ZF_MYND_2"/>
    <property type="match status" value="1"/>
</dbReference>
<dbReference type="InterPro" id="IPR048589">
    <property type="entry name" value="SAMD1-like_WH"/>
</dbReference>
<dbReference type="PANTHER" id="PTHR46379">
    <property type="entry name" value="ZINC FINGER MYND DOMAIN-CONTAINING"/>
    <property type="match status" value="1"/>
</dbReference>
<feature type="compositionally biased region" description="Basic and acidic residues" evidence="18">
    <location>
        <begin position="556"/>
        <end position="577"/>
    </location>
</feature>
<feature type="region of interest" description="Disordered" evidence="18">
    <location>
        <begin position="536"/>
        <end position="577"/>
    </location>
</feature>
<dbReference type="OMA" id="QCHRVYH"/>
<dbReference type="InterPro" id="IPR002893">
    <property type="entry name" value="Znf_MYND"/>
</dbReference>
<comment type="subcellular location">
    <subcellularLocation>
        <location evidence="2">Chromosome</location>
    </subcellularLocation>
    <subcellularLocation>
        <location evidence="1">Nucleus</location>
    </subcellularLocation>
</comment>
<dbReference type="PROSITE" id="PS50812">
    <property type="entry name" value="PWWP"/>
    <property type="match status" value="1"/>
</dbReference>
<feature type="compositionally biased region" description="Basic and acidic residues" evidence="18">
    <location>
        <begin position="536"/>
        <end position="547"/>
    </location>
</feature>
<feature type="domain" description="PWWP" evidence="21">
    <location>
        <begin position="295"/>
        <end position="335"/>
    </location>
</feature>
<evidence type="ECO:0000256" key="17">
    <source>
        <dbReference type="PROSITE-ProRule" id="PRU00134"/>
    </source>
</evidence>
<dbReference type="InterPro" id="IPR001487">
    <property type="entry name" value="Bromodomain"/>
</dbReference>
<feature type="domain" description="PHD-type" evidence="20">
    <location>
        <begin position="110"/>
        <end position="158"/>
    </location>
</feature>
<dbReference type="SUPFAM" id="SSF57903">
    <property type="entry name" value="FYVE/PHD zinc finger"/>
    <property type="match status" value="1"/>
</dbReference>
<dbReference type="SUPFAM" id="SSF47370">
    <property type="entry name" value="Bromodomain"/>
    <property type="match status" value="1"/>
</dbReference>
<dbReference type="PROSITE" id="PS01360">
    <property type="entry name" value="ZF_MYND_1"/>
    <property type="match status" value="1"/>
</dbReference>
<dbReference type="Gene3D" id="2.30.30.140">
    <property type="match status" value="1"/>
</dbReference>
<dbReference type="CDD" id="cd15537">
    <property type="entry name" value="PHD_BS69"/>
    <property type="match status" value="1"/>
</dbReference>
<dbReference type="GO" id="GO:0003714">
    <property type="term" value="F:transcription corepressor activity"/>
    <property type="evidence" value="ECO:0007669"/>
    <property type="project" value="InterPro"/>
</dbReference>
<evidence type="ECO:0000259" key="20">
    <source>
        <dbReference type="PROSITE" id="PS50016"/>
    </source>
</evidence>
<evidence type="ECO:0000256" key="4">
    <source>
        <dbReference type="ARBA" id="ARBA00022491"/>
    </source>
</evidence>
<organism evidence="24 25">
    <name type="scientific">Branchiostoma floridae</name>
    <name type="common">Florida lancelet</name>
    <name type="synonym">Amphioxus</name>
    <dbReference type="NCBI Taxonomy" id="7739"/>
    <lineage>
        <taxon>Eukaryota</taxon>
        <taxon>Metazoa</taxon>
        <taxon>Chordata</taxon>
        <taxon>Cephalochordata</taxon>
        <taxon>Leptocardii</taxon>
        <taxon>Amphioxiformes</taxon>
        <taxon>Branchiostomatidae</taxon>
        <taxon>Branchiostoma</taxon>
    </lineage>
</organism>
<dbReference type="PROSITE" id="PS52014">
    <property type="entry name" value="SAMD1_WH"/>
    <property type="match status" value="1"/>
</dbReference>
<feature type="domain" description="MYND-type" evidence="22">
    <location>
        <begin position="597"/>
        <end position="632"/>
    </location>
</feature>
<feature type="region of interest" description="Disordered" evidence="18">
    <location>
        <begin position="369"/>
        <end position="467"/>
    </location>
</feature>
<dbReference type="AlphaFoldDB" id="A0A9J7LTU9"/>
<dbReference type="InterPro" id="IPR019786">
    <property type="entry name" value="Zinc_finger_PHD-type_CS"/>
</dbReference>
<dbReference type="Pfam" id="PF00439">
    <property type="entry name" value="Bromodomain"/>
    <property type="match status" value="1"/>
</dbReference>
<dbReference type="PROSITE" id="PS50014">
    <property type="entry name" value="BROMODOMAIN_2"/>
    <property type="match status" value="1"/>
</dbReference>
<evidence type="ECO:0000313" key="25">
    <source>
        <dbReference type="RefSeq" id="XP_035689167.1"/>
    </source>
</evidence>
<dbReference type="InterPro" id="IPR036427">
    <property type="entry name" value="Bromodomain-like_sf"/>
</dbReference>
<evidence type="ECO:0000256" key="12">
    <source>
        <dbReference type="ARBA" id="ARBA00023015"/>
    </source>
</evidence>
<evidence type="ECO:0000256" key="14">
    <source>
        <dbReference type="ARBA" id="ARBA00023163"/>
    </source>
</evidence>
<dbReference type="InterPro" id="IPR001965">
    <property type="entry name" value="Znf_PHD"/>
</dbReference>
<evidence type="ECO:0000256" key="13">
    <source>
        <dbReference type="ARBA" id="ARBA00023117"/>
    </source>
</evidence>
<keyword evidence="9" id="KW-0862">Zinc</keyword>
<reference evidence="25" key="2">
    <citation type="submission" date="2025-08" db="UniProtKB">
        <authorList>
            <consortium name="RefSeq"/>
        </authorList>
    </citation>
    <scope>IDENTIFICATION</scope>
    <source>
        <strain evidence="25">S238N-H82</strain>
        <tissue evidence="25">Testes</tissue>
    </source>
</reference>
<dbReference type="InterPro" id="IPR047268">
    <property type="entry name" value="PWWP_BS69"/>
</dbReference>
<evidence type="ECO:0000256" key="10">
    <source>
        <dbReference type="ARBA" id="ARBA00022843"/>
    </source>
</evidence>
<gene>
    <name evidence="25" type="primary">LOC118424628</name>
</gene>
<dbReference type="Gene3D" id="1.20.920.10">
    <property type="entry name" value="Bromodomain-like"/>
    <property type="match status" value="1"/>
</dbReference>
<dbReference type="FunFam" id="6.10.140.2220:FF:000002">
    <property type="entry name" value="Protein kinase C-binding protein 1 isoform C"/>
    <property type="match status" value="1"/>
</dbReference>
<evidence type="ECO:0000313" key="24">
    <source>
        <dbReference type="Proteomes" id="UP000001554"/>
    </source>
</evidence>
<evidence type="ECO:0000256" key="18">
    <source>
        <dbReference type="SAM" id="MobiDB-lite"/>
    </source>
</evidence>
<dbReference type="GO" id="GO:0003677">
    <property type="term" value="F:DNA binding"/>
    <property type="evidence" value="ECO:0007669"/>
    <property type="project" value="InterPro"/>
</dbReference>
<dbReference type="CDD" id="cd20159">
    <property type="entry name" value="PWWP_BS69"/>
    <property type="match status" value="1"/>
</dbReference>
<keyword evidence="12" id="KW-0805">Transcription regulation</keyword>
<dbReference type="OrthoDB" id="6272564at2759"/>
<evidence type="ECO:0000256" key="15">
    <source>
        <dbReference type="ARBA" id="ARBA00023242"/>
    </source>
</evidence>
<keyword evidence="13 16" id="KW-0103">Bromodomain</keyword>
<name>A0A9J7LTU9_BRAFL</name>
<dbReference type="KEGG" id="bfo:118424628"/>
<dbReference type="Pfam" id="PF23461">
    <property type="entry name" value="ZMYND11_CC"/>
    <property type="match status" value="1"/>
</dbReference>
<protein>
    <submittedName>
        <fullName evidence="25">Zinc finger MYND domain-containing protein 11-like isoform X1</fullName>
    </submittedName>
</protein>
<dbReference type="GO" id="GO:0005634">
    <property type="term" value="C:nucleus"/>
    <property type="evidence" value="ECO:0000318"/>
    <property type="project" value="GO_Central"/>
</dbReference>
<proteinExistence type="predicted"/>